<keyword evidence="2" id="KW-0812">Transmembrane</keyword>
<name>A0A6C0BGQ8_9ZZZZ</name>
<proteinExistence type="predicted"/>
<keyword evidence="2" id="KW-0472">Membrane</keyword>
<dbReference type="SUPFAM" id="SSF51695">
    <property type="entry name" value="PLC-like phosphodiesterases"/>
    <property type="match status" value="1"/>
</dbReference>
<protein>
    <submittedName>
        <fullName evidence="3">Uncharacterized protein</fullName>
    </submittedName>
</protein>
<evidence type="ECO:0000313" key="3">
    <source>
        <dbReference type="EMBL" id="QHS91517.1"/>
    </source>
</evidence>
<dbReference type="GO" id="GO:0008081">
    <property type="term" value="F:phosphoric diester hydrolase activity"/>
    <property type="evidence" value="ECO:0007669"/>
    <property type="project" value="InterPro"/>
</dbReference>
<dbReference type="GO" id="GO:0006629">
    <property type="term" value="P:lipid metabolic process"/>
    <property type="evidence" value="ECO:0007669"/>
    <property type="project" value="InterPro"/>
</dbReference>
<sequence length="415" mass="46280">MEALEDFGKTIQKSFAGPWAPPYHEVMGTFIGWIIAGVLLLALIITVIVQGFDYYTPANLVTHSNAFIKTWEPVYGAASAGRKSLAELINKLQKDQQIQPAQKCLSNFYIMTANAGGMFLPGEGGNLSICSNEALSYTLRAGCRGFVFDVIERLQEKGKPVIMTVDANPSKKWRQLSMNYVPFRDPINRLRAEAFGEGSLGQTQVVQLKNTADPIFIYLRFLKRHTPAFYNAVADAIDNAFKDYKLDYTWASGRRGSDFYTTNIEEFMGRIVVISNQMPSGTRLQEMINIVTPSSIPSFYTSADVSNITADQIPKSQGIIQQHVCLAMNPSETPDGQQNKLDWRRAHSLGIQMVAMNFFNKNVQDYRNFFGEYSFAIKPPALRYSVKVGSSPNRPGPEADMKGGKIDTPSMVLRT</sequence>
<reference evidence="3" key="1">
    <citation type="journal article" date="2020" name="Nature">
        <title>Giant virus diversity and host interactions through global metagenomics.</title>
        <authorList>
            <person name="Schulz F."/>
            <person name="Roux S."/>
            <person name="Paez-Espino D."/>
            <person name="Jungbluth S."/>
            <person name="Walsh D.A."/>
            <person name="Denef V.J."/>
            <person name="McMahon K.D."/>
            <person name="Konstantinidis K.T."/>
            <person name="Eloe-Fadrosh E.A."/>
            <person name="Kyrpides N.C."/>
            <person name="Woyke T."/>
        </authorList>
    </citation>
    <scope>NUCLEOTIDE SEQUENCE</scope>
    <source>
        <strain evidence="3">GVMAG-M-3300013006-15</strain>
    </source>
</reference>
<feature type="region of interest" description="Disordered" evidence="1">
    <location>
        <begin position="388"/>
        <end position="415"/>
    </location>
</feature>
<organism evidence="3">
    <name type="scientific">viral metagenome</name>
    <dbReference type="NCBI Taxonomy" id="1070528"/>
    <lineage>
        <taxon>unclassified sequences</taxon>
        <taxon>metagenomes</taxon>
        <taxon>organismal metagenomes</taxon>
    </lineage>
</organism>
<dbReference type="EMBL" id="MN739162">
    <property type="protein sequence ID" value="QHS91517.1"/>
    <property type="molecule type" value="Genomic_DNA"/>
</dbReference>
<dbReference type="AlphaFoldDB" id="A0A6C0BGQ8"/>
<keyword evidence="2" id="KW-1133">Transmembrane helix</keyword>
<feature type="transmembrane region" description="Helical" evidence="2">
    <location>
        <begin position="30"/>
        <end position="49"/>
    </location>
</feature>
<dbReference type="Gene3D" id="3.20.20.190">
    <property type="entry name" value="Phosphatidylinositol (PI) phosphodiesterase"/>
    <property type="match status" value="1"/>
</dbReference>
<evidence type="ECO:0000256" key="2">
    <source>
        <dbReference type="SAM" id="Phobius"/>
    </source>
</evidence>
<evidence type="ECO:0000256" key="1">
    <source>
        <dbReference type="SAM" id="MobiDB-lite"/>
    </source>
</evidence>
<accession>A0A6C0BGQ8</accession>
<dbReference type="InterPro" id="IPR017946">
    <property type="entry name" value="PLC-like_Pdiesterase_TIM-brl"/>
</dbReference>